<dbReference type="EMBL" id="HG966617">
    <property type="protein sequence ID" value="CDO60916.1"/>
    <property type="molecule type" value="Genomic_DNA"/>
</dbReference>
<evidence type="ECO:0000313" key="1">
    <source>
        <dbReference type="EMBL" id="CDO60916.1"/>
    </source>
</evidence>
<gene>
    <name evidence="1" type="ORF">BN1012_Phect2703</name>
</gene>
<keyword evidence="2" id="KW-1185">Reference proteome</keyword>
<accession>X5MP48</accession>
<proteinExistence type="predicted"/>
<dbReference type="HOGENOM" id="CLU_3133581_0_0_5"/>
<dbReference type="KEGG" id="pect:BN1012_Phect2703"/>
<dbReference type="Proteomes" id="UP000032160">
    <property type="component" value="Chromosome I"/>
</dbReference>
<name>X5MP48_9HYPH</name>
<dbReference type="AlphaFoldDB" id="X5MP48"/>
<evidence type="ECO:0000313" key="2">
    <source>
        <dbReference type="Proteomes" id="UP000032160"/>
    </source>
</evidence>
<organism evidence="1 2">
    <name type="scientific">Candidatus Phaeomarinibacter ectocarpi</name>
    <dbReference type="NCBI Taxonomy" id="1458461"/>
    <lineage>
        <taxon>Bacteria</taxon>
        <taxon>Pseudomonadati</taxon>
        <taxon>Pseudomonadota</taxon>
        <taxon>Alphaproteobacteria</taxon>
        <taxon>Hyphomicrobiales</taxon>
        <taxon>Parvibaculaceae</taxon>
        <taxon>Candidatus Phaeomarinibacter</taxon>
    </lineage>
</organism>
<protein>
    <submittedName>
        <fullName evidence="1">Uncharacterized protein</fullName>
    </submittedName>
</protein>
<sequence>MPFRVHALDGACPNSARKAAVRLAANLRAVLGRETVIGSVFKVGVDRLY</sequence>
<reference evidence="1 2" key="1">
    <citation type="journal article" date="2014" name="Front. Genet.">
        <title>Genome and metabolic network of "Candidatus Phaeomarinobacter ectocarpi" Ec32, a new candidate genus of Alphaproteobacteria frequently associated with brown algae.</title>
        <authorList>
            <person name="Dittami S.M."/>
            <person name="Barbeyron T."/>
            <person name="Boyen C."/>
            <person name="Cambefort J."/>
            <person name="Collet G."/>
            <person name="Delage L."/>
            <person name="Gobet A."/>
            <person name="Groisillier A."/>
            <person name="Leblanc C."/>
            <person name="Michel G."/>
            <person name="Scornet D."/>
            <person name="Siegel A."/>
            <person name="Tapia J.E."/>
            <person name="Tonon T."/>
        </authorList>
    </citation>
    <scope>NUCLEOTIDE SEQUENCE [LARGE SCALE GENOMIC DNA]</scope>
    <source>
        <strain evidence="1 2">Ec32</strain>
    </source>
</reference>